<organism evidence="1 2">
    <name type="scientific">Syphacia muris</name>
    <dbReference type="NCBI Taxonomy" id="451379"/>
    <lineage>
        <taxon>Eukaryota</taxon>
        <taxon>Metazoa</taxon>
        <taxon>Ecdysozoa</taxon>
        <taxon>Nematoda</taxon>
        <taxon>Chromadorea</taxon>
        <taxon>Rhabditida</taxon>
        <taxon>Spirurina</taxon>
        <taxon>Oxyuridomorpha</taxon>
        <taxon>Oxyuroidea</taxon>
        <taxon>Oxyuridae</taxon>
        <taxon>Syphacia</taxon>
    </lineage>
</organism>
<dbReference type="AlphaFoldDB" id="A0A0N5B198"/>
<dbReference type="WBParaSite" id="SMUV_0001105001-mRNA-1">
    <property type="protein sequence ID" value="SMUV_0001105001-mRNA-1"/>
    <property type="gene ID" value="SMUV_0001105001"/>
</dbReference>
<evidence type="ECO:0000313" key="1">
    <source>
        <dbReference type="Proteomes" id="UP000046393"/>
    </source>
</evidence>
<keyword evidence="1" id="KW-1185">Reference proteome</keyword>
<protein>
    <submittedName>
        <fullName evidence="2">DDE_Tnp_ISL3 domain-containing protein</fullName>
    </submittedName>
</protein>
<name>A0A0N5B198_9BILA</name>
<dbReference type="Proteomes" id="UP000046393">
    <property type="component" value="Unplaced"/>
</dbReference>
<evidence type="ECO:0000313" key="2">
    <source>
        <dbReference type="WBParaSite" id="SMUV_0001105001-mRNA-1"/>
    </source>
</evidence>
<reference evidence="2" key="1">
    <citation type="submission" date="2017-02" db="UniProtKB">
        <authorList>
            <consortium name="WormBaseParasite"/>
        </authorList>
    </citation>
    <scope>IDENTIFICATION</scope>
</reference>
<accession>A0A0N5B198</accession>
<sequence>MRERGEDGVKTRRGSKYCNDAVARCALLRVSLRQKGSEREGKRKRAPLLGCLPDPDSERFAVLNTLLSRRDYDAVFLNIEHYALKLNRAEQVRIMRMNWFIRNECTVKGVSVLTD</sequence>
<proteinExistence type="predicted"/>